<dbReference type="RefSeq" id="WP_006343502.1">
    <property type="nucleotide sequence ID" value="NZ_CP041038.1"/>
</dbReference>
<name>A0ABX5VYQ4_9CHLA</name>
<dbReference type="Gene3D" id="3.40.640.10">
    <property type="entry name" value="Type I PLP-dependent aspartate aminotransferase-like (Major domain)"/>
    <property type="match status" value="1"/>
</dbReference>
<evidence type="ECO:0000256" key="4">
    <source>
        <dbReference type="ARBA" id="ARBA00022898"/>
    </source>
</evidence>
<dbReference type="InterPro" id="IPR015424">
    <property type="entry name" value="PyrdxlP-dep_Trfase"/>
</dbReference>
<evidence type="ECO:0000256" key="5">
    <source>
        <dbReference type="RuleBase" id="RU003693"/>
    </source>
</evidence>
<evidence type="ECO:0000256" key="1">
    <source>
        <dbReference type="ARBA" id="ARBA00001933"/>
    </source>
</evidence>
<feature type="domain" description="Aminotransferase class I/classII large" evidence="6">
    <location>
        <begin position="9"/>
        <end position="256"/>
    </location>
</feature>
<dbReference type="Proteomes" id="UP000320536">
    <property type="component" value="Chromosome"/>
</dbReference>
<dbReference type="InterPro" id="IPR015422">
    <property type="entry name" value="PyrdxlP-dep_Trfase_small"/>
</dbReference>
<dbReference type="PANTHER" id="PTHR13693">
    <property type="entry name" value="CLASS II AMINOTRANSFERASE/8-AMINO-7-OXONONANOATE SYNTHASE"/>
    <property type="match status" value="1"/>
</dbReference>
<dbReference type="InterPro" id="IPR050087">
    <property type="entry name" value="AON_synthase_class-II"/>
</dbReference>
<reference evidence="7 8" key="1">
    <citation type="journal article" date="2020" name="Data Brief">
        <title>Data of de novo genome assembly of the Chlamydia psittaci strain isolated from the livestock in Volga Region, Russian Federation.</title>
        <authorList>
            <person name="Feodorova V.A."/>
            <person name="Zaitsev S.S."/>
            <person name="Khizhnyakova M.A."/>
            <person name="Saltykov Y.V."/>
            <person name="Evstifeev V.V."/>
            <person name="Khusainov F.M."/>
            <person name="Yakovlev S.I."/>
            <person name="Larionova O.S."/>
            <person name="Motin V.L."/>
        </authorList>
    </citation>
    <scope>NUCLEOTIDE SEQUENCE [LARGE SCALE GENOMIC DNA]</scope>
    <source>
        <strain evidence="7 8">Rostinovo-70</strain>
    </source>
</reference>
<proteinExistence type="inferred from homology"/>
<dbReference type="InterPro" id="IPR001917">
    <property type="entry name" value="Aminotrans_II_pyridoxalP_BS"/>
</dbReference>
<dbReference type="PROSITE" id="PS00599">
    <property type="entry name" value="AA_TRANSFER_CLASS_2"/>
    <property type="match status" value="1"/>
</dbReference>
<sequence length="368" mass="41276">MSECPIDFVTNDFLGFSRSTVLVNEVERRYRLYCEQFPQAQLGASGSRAIAGPSQTLQKLEAKIAKFHQAEAAFVVHSGYMANLGFCYHISKDTDMVFWDASVHVSVVQSLKMISGKHQSFPHNDLNALESLLMSHRAVSSGRIFIFVCSVYSFLGTLAPLEELLALSRKYHAHLIVDEAHAMGIFGEEGRGLCHKWGYENFYAVLVTYSKAMGAMGAAILSSSEVKTELMLNSPPLRYTTALAPHALITISAAYDHLFVAGELARKQVFALQEYFQQYFGLSSQGCGQPIFLQDFNFDLLVSLLNEANLRVGLMTFADKPFIRVNFHAFNHQDEVNLLIAVLHSYLEKCSCRIDVNHEFYFGRQFCS</sequence>
<dbReference type="SUPFAM" id="SSF53383">
    <property type="entry name" value="PLP-dependent transferases"/>
    <property type="match status" value="1"/>
</dbReference>
<accession>A0ABX5VYQ4</accession>
<dbReference type="Pfam" id="PF00155">
    <property type="entry name" value="Aminotran_1_2"/>
    <property type="match status" value="1"/>
</dbReference>
<keyword evidence="4 5" id="KW-0663">Pyridoxal phosphate</keyword>
<evidence type="ECO:0000259" key="6">
    <source>
        <dbReference type="Pfam" id="PF00155"/>
    </source>
</evidence>
<dbReference type="NCBIfam" id="NF004608">
    <property type="entry name" value="PRK05937.1"/>
    <property type="match status" value="1"/>
</dbReference>
<evidence type="ECO:0000313" key="7">
    <source>
        <dbReference type="EMBL" id="QDE37046.1"/>
    </source>
</evidence>
<dbReference type="InterPro" id="IPR004839">
    <property type="entry name" value="Aminotransferase_I/II_large"/>
</dbReference>
<keyword evidence="8" id="KW-1185">Reference proteome</keyword>
<evidence type="ECO:0000313" key="8">
    <source>
        <dbReference type="Proteomes" id="UP000320536"/>
    </source>
</evidence>
<dbReference type="EMBL" id="CP041038">
    <property type="protein sequence ID" value="QDE37046.1"/>
    <property type="molecule type" value="Genomic_DNA"/>
</dbReference>
<keyword evidence="7" id="KW-0032">Aminotransferase</keyword>
<dbReference type="PANTHER" id="PTHR13693:SF77">
    <property type="entry name" value="8-AMINO-7-OXONONANOATE SYNTHASE"/>
    <property type="match status" value="1"/>
</dbReference>
<comment type="cofactor">
    <cofactor evidence="1 5">
        <name>pyridoxal 5'-phosphate</name>
        <dbReference type="ChEBI" id="CHEBI:597326"/>
    </cofactor>
</comment>
<dbReference type="GO" id="GO:0008483">
    <property type="term" value="F:transaminase activity"/>
    <property type="evidence" value="ECO:0007669"/>
    <property type="project" value="UniProtKB-KW"/>
</dbReference>
<gene>
    <name evidence="7" type="ORF">FI836_01810</name>
</gene>
<evidence type="ECO:0000256" key="3">
    <source>
        <dbReference type="ARBA" id="ARBA00022679"/>
    </source>
</evidence>
<dbReference type="InterPro" id="IPR015421">
    <property type="entry name" value="PyrdxlP-dep_Trfase_major"/>
</dbReference>
<evidence type="ECO:0000256" key="2">
    <source>
        <dbReference type="ARBA" id="ARBA00010008"/>
    </source>
</evidence>
<keyword evidence="3" id="KW-0808">Transferase</keyword>
<dbReference type="Gene3D" id="3.90.1150.10">
    <property type="entry name" value="Aspartate Aminotransferase, domain 1"/>
    <property type="match status" value="1"/>
</dbReference>
<organism evidence="7 8">
    <name type="scientific">Chlamydophila parapsittaci</name>
    <dbReference type="NCBI Taxonomy" id="344886"/>
    <lineage>
        <taxon>Bacteria</taxon>
        <taxon>Pseudomonadati</taxon>
        <taxon>Chlamydiota</taxon>
        <taxon>Chlamydiia</taxon>
        <taxon>Chlamydiales</taxon>
        <taxon>Chlamydiaceae</taxon>
        <taxon>Chlamydia/Chlamydophila group</taxon>
        <taxon>Chlamydia</taxon>
    </lineage>
</organism>
<comment type="similarity">
    <text evidence="2">Belongs to the class-II pyridoxal-phosphate-dependent aminotransferase family. BioF subfamily.</text>
</comment>
<dbReference type="GeneID" id="12243304"/>
<protein>
    <submittedName>
        <fullName evidence="7">Aminotransferase class I/II-fold pyridoxal phosphate-dependent enzyme</fullName>
    </submittedName>
</protein>